<dbReference type="GO" id="GO:0008168">
    <property type="term" value="F:methyltransferase activity"/>
    <property type="evidence" value="ECO:0007669"/>
    <property type="project" value="UniProtKB-KW"/>
</dbReference>
<dbReference type="RefSeq" id="WP_023065656.1">
    <property type="nucleotide sequence ID" value="NZ_AUZM01000013.1"/>
</dbReference>
<comment type="caution">
    <text evidence="2">The sequence shown here is derived from an EMBL/GenBank/DDBJ whole genome shotgun (WGS) entry which is preliminary data.</text>
</comment>
<name>U7QM84_9CYAN</name>
<dbReference type="GO" id="GO:0032259">
    <property type="term" value="P:methylation"/>
    <property type="evidence" value="ECO:0007669"/>
    <property type="project" value="UniProtKB-KW"/>
</dbReference>
<organism evidence="2 3">
    <name type="scientific">Lyngbya aestuarii BL J</name>
    <dbReference type="NCBI Taxonomy" id="1348334"/>
    <lineage>
        <taxon>Bacteria</taxon>
        <taxon>Bacillati</taxon>
        <taxon>Cyanobacteriota</taxon>
        <taxon>Cyanophyceae</taxon>
        <taxon>Oscillatoriophycideae</taxon>
        <taxon>Oscillatoriales</taxon>
        <taxon>Microcoleaceae</taxon>
        <taxon>Lyngbya</taxon>
    </lineage>
</organism>
<dbReference type="Proteomes" id="UP000017127">
    <property type="component" value="Unassembled WGS sequence"/>
</dbReference>
<dbReference type="EMBL" id="AUZM01000013">
    <property type="protein sequence ID" value="ERT08230.1"/>
    <property type="molecule type" value="Genomic_DNA"/>
</dbReference>
<accession>U7QM84</accession>
<sequence length="809" mass="93925">MTTAIEQELEEVKVKWQQTQSELAQTKSELHDVREELTRSQSQLDEVLGELEQTHWELHQLKEKGEQKQSESQVKQELQETKSKLRETEQLLEQSQSQLSQTMEVLEQYKSQTEQMMEMLEESQEKLQQQKELQQVKAQLAQQQSEPALEVQKKLKETEAQFRREPEQLLEQSDEQNRLFKIQNAVVKPIKIQGGKWFGGVVFPEHMPEIFRHRRGGSLDQEIVYMDQLMQVGQHNNIDNNSLDESQINSLRTHRGTYIYGGPFHPHFGHSLTESIHRLWAFKTSIHDGIVFAVSLRPNLNRTNYTPPQWFIQTLEILEIPLAKCIWVTNDCIFENLIIPEPGSELSLGLKKWYPFYLEKQQERILALTESRRKDKPEKLFLGRNHIPFNGNLAGEKYFETLLVDEGYISLKPENYDLLEQLAYIISAKKIIFSEGSSIYITELINDLDAEIACIPRRPSNKPFYPHISSKTRNYIVAGNVADILPLGNWEKQGIRSIPICKHPSPIVESLRKHDFALLKNWDENKFFSDEKRDFMTYVDAVYNFLPNQNSVHRAGVVEKYLQIRGLTVENSTSQASESMPIRSRSDRLNKLASINQSCRYLEIGVSKGITFNAIKIDNKVAVDPKFGFNTGQYATDKVVFLEVSSDEFFRSYAKELKSFDLIYLDGLHTFEQTFRDFCASLAWGHSKTIWLIDDTCPGSYAQAQPSVKRCREVQKFSGEKDNSWMGDVFKVVAAIHDFFPQYSFATFPDHGQTVVWNHPRADFQPKWNNLKIISQLQYADFVELQNTLFKRESYENIFARIRHDLGLS</sequence>
<dbReference type="InterPro" id="IPR029063">
    <property type="entry name" value="SAM-dependent_MTases_sf"/>
</dbReference>
<evidence type="ECO:0000256" key="1">
    <source>
        <dbReference type="SAM" id="MobiDB-lite"/>
    </source>
</evidence>
<dbReference type="AlphaFoldDB" id="U7QM84"/>
<dbReference type="OrthoDB" id="557989at2"/>
<keyword evidence="3" id="KW-1185">Reference proteome</keyword>
<evidence type="ECO:0000313" key="3">
    <source>
        <dbReference type="Proteomes" id="UP000017127"/>
    </source>
</evidence>
<dbReference type="Pfam" id="PF13578">
    <property type="entry name" value="Methyltransf_24"/>
    <property type="match status" value="1"/>
</dbReference>
<proteinExistence type="predicted"/>
<protein>
    <submittedName>
        <fullName evidence="2">Methyltransferase domain protein</fullName>
    </submittedName>
</protein>
<evidence type="ECO:0000313" key="2">
    <source>
        <dbReference type="EMBL" id="ERT08230.1"/>
    </source>
</evidence>
<feature type="region of interest" description="Disordered" evidence="1">
    <location>
        <begin position="63"/>
        <end position="82"/>
    </location>
</feature>
<keyword evidence="2" id="KW-0489">Methyltransferase</keyword>
<dbReference type="Gene3D" id="3.40.50.150">
    <property type="entry name" value="Vaccinia Virus protein VP39"/>
    <property type="match status" value="1"/>
</dbReference>
<gene>
    <name evidence="2" type="ORF">M595_1782</name>
</gene>
<keyword evidence="2" id="KW-0808">Transferase</keyword>
<reference evidence="2 3" key="1">
    <citation type="journal article" date="2013" name="Front. Microbiol.">
        <title>Comparative genomic analyses of the cyanobacterium, Lyngbya aestuarii BL J, a powerful hydrogen producer.</title>
        <authorList>
            <person name="Kothari A."/>
            <person name="Vaughn M."/>
            <person name="Garcia-Pichel F."/>
        </authorList>
    </citation>
    <scope>NUCLEOTIDE SEQUENCE [LARGE SCALE GENOMIC DNA]</scope>
    <source>
        <strain evidence="2 3">BL J</strain>
    </source>
</reference>